<dbReference type="AlphaFoldDB" id="D1C1B0"/>
<dbReference type="Proteomes" id="UP000002027">
    <property type="component" value="Chromosome 1"/>
</dbReference>
<dbReference type="eggNOG" id="COG0664">
    <property type="taxonomic scope" value="Bacteria"/>
</dbReference>
<dbReference type="OrthoDB" id="9776951at2"/>
<gene>
    <name evidence="2" type="ordered locus">Sthe_0589</name>
</gene>
<keyword evidence="3" id="KW-1185">Reference proteome</keyword>
<evidence type="ECO:0000313" key="3">
    <source>
        <dbReference type="Proteomes" id="UP000002027"/>
    </source>
</evidence>
<reference evidence="3" key="1">
    <citation type="submission" date="2009-11" db="EMBL/GenBank/DDBJ databases">
        <title>The complete chromosome 1 of Sphaerobacter thermophilus DSM 20745.</title>
        <authorList>
            <person name="Lucas S."/>
            <person name="Copeland A."/>
            <person name="Lapidus A."/>
            <person name="Glavina del Rio T."/>
            <person name="Dalin E."/>
            <person name="Tice H."/>
            <person name="Bruce D."/>
            <person name="Goodwin L."/>
            <person name="Pitluck S."/>
            <person name="Kyrpides N."/>
            <person name="Mavromatis K."/>
            <person name="Ivanova N."/>
            <person name="Mikhailova N."/>
            <person name="LaButti K.M."/>
            <person name="Clum A."/>
            <person name="Sun H.I."/>
            <person name="Brettin T."/>
            <person name="Detter J.C."/>
            <person name="Han C."/>
            <person name="Larimer F."/>
            <person name="Land M."/>
            <person name="Hauser L."/>
            <person name="Markowitz V."/>
            <person name="Cheng J.F."/>
            <person name="Hugenholtz P."/>
            <person name="Woyke T."/>
            <person name="Wu D."/>
            <person name="Steenblock K."/>
            <person name="Schneider S."/>
            <person name="Pukall R."/>
            <person name="Goeker M."/>
            <person name="Klenk H.P."/>
            <person name="Eisen J.A."/>
        </authorList>
    </citation>
    <scope>NUCLEOTIDE SEQUENCE [LARGE SCALE GENOMIC DNA]</scope>
    <source>
        <strain evidence="3">ATCC 49802 / DSM 20745 / S 6022</strain>
    </source>
</reference>
<proteinExistence type="predicted"/>
<dbReference type="InParanoid" id="D1C1B0"/>
<reference evidence="2 3" key="2">
    <citation type="journal article" date="2010" name="Stand. Genomic Sci.">
        <title>Complete genome sequence of Desulfohalobium retbaense type strain (HR(100)).</title>
        <authorList>
            <person name="Spring S."/>
            <person name="Nolan M."/>
            <person name="Lapidus A."/>
            <person name="Glavina Del Rio T."/>
            <person name="Copeland A."/>
            <person name="Tice H."/>
            <person name="Cheng J.F."/>
            <person name="Lucas S."/>
            <person name="Land M."/>
            <person name="Chen F."/>
            <person name="Bruce D."/>
            <person name="Goodwin L."/>
            <person name="Pitluck S."/>
            <person name="Ivanova N."/>
            <person name="Mavromatis K."/>
            <person name="Mikhailova N."/>
            <person name="Pati A."/>
            <person name="Chen A."/>
            <person name="Palaniappan K."/>
            <person name="Hauser L."/>
            <person name="Chang Y.J."/>
            <person name="Jeffries C.D."/>
            <person name="Munk C."/>
            <person name="Kiss H."/>
            <person name="Chain P."/>
            <person name="Han C."/>
            <person name="Brettin T."/>
            <person name="Detter J.C."/>
            <person name="Schuler E."/>
            <person name="Goker M."/>
            <person name="Rohde M."/>
            <person name="Bristow J."/>
            <person name="Eisen J.A."/>
            <person name="Markowitz V."/>
            <person name="Hugenholtz P."/>
            <person name="Kyrpides N.C."/>
            <person name="Klenk H.P."/>
        </authorList>
    </citation>
    <scope>NUCLEOTIDE SEQUENCE [LARGE SCALE GENOMIC DNA]</scope>
    <source>
        <strain evidence="3">ATCC 49802 / DSM 20745 / S 6022</strain>
    </source>
</reference>
<feature type="compositionally biased region" description="Basic and acidic residues" evidence="1">
    <location>
        <begin position="17"/>
        <end position="29"/>
    </location>
</feature>
<dbReference type="STRING" id="479434.Sthe_0589"/>
<dbReference type="HOGENOM" id="CLU_487157_0_0_0"/>
<dbReference type="Pfam" id="PF21850">
    <property type="entry name" value="DUF6909"/>
    <property type="match status" value="1"/>
</dbReference>
<evidence type="ECO:0000313" key="2">
    <source>
        <dbReference type="EMBL" id="ACZ38027.1"/>
    </source>
</evidence>
<dbReference type="KEGG" id="sti:Sthe_0589"/>
<dbReference type="RefSeq" id="WP_012871074.1">
    <property type="nucleotide sequence ID" value="NC_013523.1"/>
</dbReference>
<accession>D1C1B0</accession>
<feature type="region of interest" description="Disordered" evidence="1">
    <location>
        <begin position="1"/>
        <end position="29"/>
    </location>
</feature>
<protein>
    <submittedName>
        <fullName evidence="2">Uncharacterized protein</fullName>
    </submittedName>
</protein>
<evidence type="ECO:0000256" key="1">
    <source>
        <dbReference type="SAM" id="MobiDB-lite"/>
    </source>
</evidence>
<dbReference type="EMBL" id="CP001823">
    <property type="protein sequence ID" value="ACZ38027.1"/>
    <property type="molecule type" value="Genomic_DNA"/>
</dbReference>
<name>D1C1B0_SPHTD</name>
<dbReference type="InterPro" id="IPR054204">
    <property type="entry name" value="DUF6909"/>
</dbReference>
<organism evidence="2 3">
    <name type="scientific">Sphaerobacter thermophilus (strain ATCC 49802 / DSM 20745 / KCCM 41009 / NCIMB 13125 / S 6022)</name>
    <dbReference type="NCBI Taxonomy" id="479434"/>
    <lineage>
        <taxon>Bacteria</taxon>
        <taxon>Pseudomonadati</taxon>
        <taxon>Thermomicrobiota</taxon>
        <taxon>Thermomicrobia</taxon>
        <taxon>Sphaerobacterales</taxon>
        <taxon>Sphaerobacterineae</taxon>
        <taxon>Sphaerobacteraceae</taxon>
        <taxon>Sphaerobacter</taxon>
    </lineage>
</organism>
<sequence length="601" mass="68226">MASDHVRGEQAIGQDSVSHRTDAHAPVHTAGKREVDLYVRTYNTLLQSSGPIKVETLEPAHLNIQSSLHAGAQEVAPDMNAFMYSTLRLPASMVQVQHIVLGQSAYNFARAGYPDLEKWERVTAPGRRRRWWYDGKAVLAAFVASASDLDDLVPTIVAWQIEWNKMHGIIAGDDRLRSLIAEAAGSDGKVAPQVEDEVRERLMIAPNDWERLAGAWGDRLWENLELVARDKKRLTLQMLGGTYVGYARTTHRWWTPIEKVLLERELIDRPIYFISSNTHSIVNILSGTARRRRDQLVRFVEETENRELLPELRAMQAGTSRSNWDNFLYYTARLYYGSHPEERAARNAEEEERGITTIEPEAGVDVAVQIIELNRLQPEDFDPRLRALGELRPETSDAVVININYPLGMAAYHIFSRIAMSTHQIKGVYILGKAATLNARIGDVMIPDVVFDEHSGNTYWLRNCFGVEDLTPFLVYGSALDHQRAVTVLGTYLQNREYLDFFYRENYTVVEMEAGPYLSALYEDTFLTRHGQREHVNLAEIPIDLGIIHYASDTPYTRAKTLGARGLSYYGMDSTYASTLAIVRRVFEQTGILRPAEPRRD</sequence>